<proteinExistence type="predicted"/>
<keyword evidence="1" id="KW-0966">Cell projection</keyword>
<dbReference type="InterPro" id="IPR019704">
    <property type="entry name" value="Flagellar_assmbl_FliX_class2"/>
</dbReference>
<dbReference type="Pfam" id="PF10768">
    <property type="entry name" value="FliX"/>
    <property type="match status" value="1"/>
</dbReference>
<keyword evidence="1" id="KW-0282">Flagellum</keyword>
<sequence length="139" mass="14433">MRIDGPIRTSGVASRAAAGKAGSGPAFVPAGGAAPARVASAVPVSALTGLDAILALQTVGDFSESRRKSVKRGTVLLDLLEDMKADLLVGKASPDRLGAMMTQLSDMRERIDPGLDAVLDDIELRVRVELAKQGHYPAV</sequence>
<organism evidence="1 2">
    <name type="scientific">Devosia rhizoryzae</name>
    <dbReference type="NCBI Taxonomy" id="2774137"/>
    <lineage>
        <taxon>Bacteria</taxon>
        <taxon>Pseudomonadati</taxon>
        <taxon>Pseudomonadota</taxon>
        <taxon>Alphaproteobacteria</taxon>
        <taxon>Hyphomicrobiales</taxon>
        <taxon>Devosiaceae</taxon>
        <taxon>Devosia</taxon>
    </lineage>
</organism>
<evidence type="ECO:0000313" key="2">
    <source>
        <dbReference type="Proteomes" id="UP000595857"/>
    </source>
</evidence>
<accession>A0ABX7CAI7</accession>
<keyword evidence="1" id="KW-0969">Cilium</keyword>
<keyword evidence="2" id="KW-1185">Reference proteome</keyword>
<dbReference type="Proteomes" id="UP000595857">
    <property type="component" value="Chromosome"/>
</dbReference>
<reference evidence="1 2" key="1">
    <citation type="submission" date="2021-01" db="EMBL/GenBank/DDBJ databases">
        <title>Genome seq and assembly of Devosia sp. LEGU1.</title>
        <authorList>
            <person name="Chhetri G."/>
        </authorList>
    </citation>
    <scope>NUCLEOTIDE SEQUENCE [LARGE SCALE GENOMIC DNA]</scope>
    <source>
        <strain evidence="1 2">LEGU1</strain>
    </source>
</reference>
<name>A0ABX7CAI7_9HYPH</name>
<evidence type="ECO:0000313" key="1">
    <source>
        <dbReference type="EMBL" id="QQR40274.1"/>
    </source>
</evidence>
<gene>
    <name evidence="1" type="ORF">JI748_04480</name>
</gene>
<dbReference type="EMBL" id="CP068046">
    <property type="protein sequence ID" value="QQR40274.1"/>
    <property type="molecule type" value="Genomic_DNA"/>
</dbReference>
<dbReference type="RefSeq" id="WP_201635473.1">
    <property type="nucleotide sequence ID" value="NZ_CP068046.1"/>
</dbReference>
<protein>
    <submittedName>
        <fullName evidence="1">Flagellar assembly protein FliX</fullName>
    </submittedName>
</protein>